<dbReference type="Proteomes" id="UP000199445">
    <property type="component" value="Unassembled WGS sequence"/>
</dbReference>
<organism evidence="1 2">
    <name type="scientific">Marinobacter persicus</name>
    <dbReference type="NCBI Taxonomy" id="930118"/>
    <lineage>
        <taxon>Bacteria</taxon>
        <taxon>Pseudomonadati</taxon>
        <taxon>Pseudomonadota</taxon>
        <taxon>Gammaproteobacteria</taxon>
        <taxon>Pseudomonadales</taxon>
        <taxon>Marinobacteraceae</taxon>
        <taxon>Marinobacter</taxon>
    </lineage>
</organism>
<evidence type="ECO:0000313" key="2">
    <source>
        <dbReference type="Proteomes" id="UP000199445"/>
    </source>
</evidence>
<dbReference type="EMBL" id="FOSC01000009">
    <property type="protein sequence ID" value="SFK01846.1"/>
    <property type="molecule type" value="Genomic_DNA"/>
</dbReference>
<reference evidence="1 2" key="1">
    <citation type="submission" date="2016-10" db="EMBL/GenBank/DDBJ databases">
        <authorList>
            <person name="de Groot N.N."/>
        </authorList>
    </citation>
    <scope>NUCLEOTIDE SEQUENCE [LARGE SCALE GENOMIC DNA]</scope>
    <source>
        <strain evidence="1 2">IBRC-M 10445</strain>
    </source>
</reference>
<accession>A0A1I3W5T7</accession>
<keyword evidence="2" id="KW-1185">Reference proteome</keyword>
<name>A0A1I3W5T7_9GAMM</name>
<protein>
    <submittedName>
        <fullName evidence="1">Uncharacterized protein</fullName>
    </submittedName>
</protein>
<proteinExistence type="predicted"/>
<dbReference type="RefSeq" id="WP_091705372.1">
    <property type="nucleotide sequence ID" value="NZ_BMYN01000005.1"/>
</dbReference>
<evidence type="ECO:0000313" key="1">
    <source>
        <dbReference type="EMBL" id="SFK01846.1"/>
    </source>
</evidence>
<dbReference type="AlphaFoldDB" id="A0A1I3W5T7"/>
<sequence>MCKEDAPRKPDIREINYYSGKKSDGRFQVYQIRAIDIPCPPSIPYLLNGAIVCIEIADRLDYIQRQVTEAVAAWEACQHRPHKYSIETALINMKRVMDDLVMMSYCLKYERVVQDSVELEVDGWGALFSKGKPTKVGAALIDEFFKGVDRFPHVLSEIVNSFKHSYLLPEAARLFGADFPTVIGIYSHRNNYRKVIHHHNHSLGQIVIGFNDFCSTTIGNQIRFTDQEGTARYIVSKTARRPDE</sequence>
<gene>
    <name evidence="1" type="ORF">SAMN05216429_1094</name>
</gene>
<dbReference type="OrthoDB" id="9981957at2"/>